<keyword evidence="2" id="KW-0175">Coiled coil</keyword>
<keyword evidence="3" id="KW-0732">Signal</keyword>
<dbReference type="AlphaFoldDB" id="A0A6B3LQA9"/>
<dbReference type="GO" id="GO:0005886">
    <property type="term" value="C:plasma membrane"/>
    <property type="evidence" value="ECO:0007669"/>
    <property type="project" value="TreeGrafter"/>
</dbReference>
<feature type="domain" description="Multidrug resistance protein MdtA-like beta-barrel" evidence="6">
    <location>
        <begin position="210"/>
        <end position="290"/>
    </location>
</feature>
<dbReference type="GO" id="GO:0022857">
    <property type="term" value="F:transmembrane transporter activity"/>
    <property type="evidence" value="ECO:0007669"/>
    <property type="project" value="InterPro"/>
</dbReference>
<dbReference type="InterPro" id="IPR006143">
    <property type="entry name" value="RND_pump_MFP"/>
</dbReference>
<dbReference type="Gene3D" id="2.40.30.170">
    <property type="match status" value="1"/>
</dbReference>
<dbReference type="GO" id="GO:0030313">
    <property type="term" value="C:cell envelope"/>
    <property type="evidence" value="ECO:0007669"/>
    <property type="project" value="UniProtKB-SubCell"/>
</dbReference>
<evidence type="ECO:0000256" key="2">
    <source>
        <dbReference type="SAM" id="Coils"/>
    </source>
</evidence>
<dbReference type="PANTHER" id="PTHR30158">
    <property type="entry name" value="ACRA/E-RELATED COMPONENT OF DRUG EFFLUX TRANSPORTER"/>
    <property type="match status" value="1"/>
</dbReference>
<feature type="coiled-coil region" evidence="2">
    <location>
        <begin position="98"/>
        <end position="170"/>
    </location>
</feature>
<reference evidence="8 9" key="1">
    <citation type="submission" date="2020-02" db="EMBL/GenBank/DDBJ databases">
        <authorList>
            <person name="Kim M.K."/>
        </authorList>
    </citation>
    <scope>NUCLEOTIDE SEQUENCE [LARGE SCALE GENOMIC DNA]</scope>
    <source>
        <strain evidence="8 9">BT327</strain>
    </source>
</reference>
<evidence type="ECO:0000256" key="1">
    <source>
        <dbReference type="ARBA" id="ARBA00009477"/>
    </source>
</evidence>
<dbReference type="Gene3D" id="1.10.287.470">
    <property type="entry name" value="Helix hairpin bin"/>
    <property type="match status" value="1"/>
</dbReference>
<evidence type="ECO:0000259" key="4">
    <source>
        <dbReference type="Pfam" id="PF25876"/>
    </source>
</evidence>
<feature type="domain" description="Multidrug resistance protein MdtA-like barrel-sandwich hybrid" evidence="5">
    <location>
        <begin position="65"/>
        <end position="202"/>
    </location>
</feature>
<dbReference type="NCBIfam" id="TIGR01730">
    <property type="entry name" value="RND_mfp"/>
    <property type="match status" value="1"/>
</dbReference>
<proteinExistence type="inferred from homology"/>
<evidence type="ECO:0000313" key="9">
    <source>
        <dbReference type="Proteomes" id="UP000474777"/>
    </source>
</evidence>
<dbReference type="Pfam" id="PF25944">
    <property type="entry name" value="Beta-barrel_RND"/>
    <property type="match status" value="1"/>
</dbReference>
<comment type="caution">
    <text evidence="8">The sequence shown here is derived from an EMBL/GenBank/DDBJ whole genome shotgun (WGS) entry which is preliminary data.</text>
</comment>
<dbReference type="InterPro" id="IPR058626">
    <property type="entry name" value="MdtA-like_b-barrel"/>
</dbReference>
<dbReference type="Proteomes" id="UP000474777">
    <property type="component" value="Unassembled WGS sequence"/>
</dbReference>
<keyword evidence="9" id="KW-1185">Reference proteome</keyword>
<dbReference type="PROSITE" id="PS51257">
    <property type="entry name" value="PROKAR_LIPOPROTEIN"/>
    <property type="match status" value="1"/>
</dbReference>
<evidence type="ECO:0000313" key="8">
    <source>
        <dbReference type="EMBL" id="NEM99072.1"/>
    </source>
</evidence>
<dbReference type="Pfam" id="PF25917">
    <property type="entry name" value="BSH_RND"/>
    <property type="match status" value="1"/>
</dbReference>
<evidence type="ECO:0000259" key="6">
    <source>
        <dbReference type="Pfam" id="PF25944"/>
    </source>
</evidence>
<dbReference type="InterPro" id="IPR058624">
    <property type="entry name" value="MdtA-like_HH"/>
</dbReference>
<dbReference type="InterPro" id="IPR058625">
    <property type="entry name" value="MdtA-like_BSH"/>
</dbReference>
<gene>
    <name evidence="8" type="ORF">GXP69_15335</name>
</gene>
<accession>A0A6B3LQA9</accession>
<feature type="domain" description="YknX-like C-terminal permuted SH3-like" evidence="7">
    <location>
        <begin position="300"/>
        <end position="367"/>
    </location>
</feature>
<dbReference type="InterPro" id="IPR058637">
    <property type="entry name" value="YknX-like_C"/>
</dbReference>
<evidence type="ECO:0000259" key="5">
    <source>
        <dbReference type="Pfam" id="PF25917"/>
    </source>
</evidence>
<dbReference type="EMBL" id="JAAGWD010000007">
    <property type="protein sequence ID" value="NEM99072.1"/>
    <property type="molecule type" value="Genomic_DNA"/>
</dbReference>
<organism evidence="8 9">
    <name type="scientific">Pontibacter burrus</name>
    <dbReference type="NCBI Taxonomy" id="2704466"/>
    <lineage>
        <taxon>Bacteria</taxon>
        <taxon>Pseudomonadati</taxon>
        <taxon>Bacteroidota</taxon>
        <taxon>Cytophagia</taxon>
        <taxon>Cytophagales</taxon>
        <taxon>Hymenobacteraceae</taxon>
        <taxon>Pontibacter</taxon>
    </lineage>
</organism>
<dbReference type="Gene3D" id="2.40.50.100">
    <property type="match status" value="1"/>
</dbReference>
<sequence>MNNKYAWLLTAIITPALLASCGGNDAGQQQMNPAAMAVPVNTVQVKEERVTGKDTYPATVVAVQEVELRPQVAGYITNIFVRDGQRVTKGQKLYEIDQNKYQAGIQQAQANLQSAKANLARVEKDLERYERLAERDAIAKQQVDYARTEVQTARAQVASAQAQVRSASTDLSYSVINAPFSGTIGISQVRVGAQVSPGQPLLNTISSSDPMAVDFVINEAELARFSRLQQGNQPDSLFTIRFNSGEQYPHVGKLLAIDRAIGRQSGTTTVRVQFPNPDNVLIPGMTVSLDVLNQDIGEQLVIPYKAVSEQLGEYYVYVVQGDSAVQQNVQLGTRVNADIVVREGLKEGQQIVTEGIQRLRQGAKVQVGAPQQGQPQASGQK</sequence>
<feature type="signal peptide" evidence="3">
    <location>
        <begin position="1"/>
        <end position="26"/>
    </location>
</feature>
<dbReference type="Gene3D" id="2.40.420.20">
    <property type="match status" value="1"/>
</dbReference>
<protein>
    <submittedName>
        <fullName evidence="8">Efflux RND transporter periplasmic adaptor subunit</fullName>
    </submittedName>
</protein>
<feature type="domain" description="Multidrug resistance protein MdtA-like alpha-helical hairpin" evidence="4">
    <location>
        <begin position="106"/>
        <end position="174"/>
    </location>
</feature>
<dbReference type="Pfam" id="PF25876">
    <property type="entry name" value="HH_MFP_RND"/>
    <property type="match status" value="1"/>
</dbReference>
<feature type="chain" id="PRO_5025413322" evidence="3">
    <location>
        <begin position="27"/>
        <end position="381"/>
    </location>
</feature>
<evidence type="ECO:0000256" key="3">
    <source>
        <dbReference type="SAM" id="SignalP"/>
    </source>
</evidence>
<comment type="similarity">
    <text evidence="1">Belongs to the membrane fusion protein (MFP) (TC 8.A.1) family.</text>
</comment>
<dbReference type="Pfam" id="PF25989">
    <property type="entry name" value="YknX_C"/>
    <property type="match status" value="1"/>
</dbReference>
<name>A0A6B3LQA9_9BACT</name>
<dbReference type="GO" id="GO:0046677">
    <property type="term" value="P:response to antibiotic"/>
    <property type="evidence" value="ECO:0007669"/>
    <property type="project" value="TreeGrafter"/>
</dbReference>
<evidence type="ECO:0000259" key="7">
    <source>
        <dbReference type="Pfam" id="PF25989"/>
    </source>
</evidence>
<dbReference type="SUPFAM" id="SSF111369">
    <property type="entry name" value="HlyD-like secretion proteins"/>
    <property type="match status" value="1"/>
</dbReference>